<accession>A0ABR7YZS2</accession>
<comment type="similarity">
    <text evidence="7">Belongs to the binding-protein-dependent transport system permease family.</text>
</comment>
<keyword evidence="4 7" id="KW-0812">Transmembrane</keyword>
<gene>
    <name evidence="9" type="ORF">HAQ05_08425</name>
</gene>
<comment type="caution">
    <text evidence="9">The sequence shown here is derived from an EMBL/GenBank/DDBJ whole genome shotgun (WGS) entry which is preliminary data.</text>
</comment>
<keyword evidence="6 7" id="KW-0472">Membrane</keyword>
<dbReference type="RefSeq" id="WP_190419336.1">
    <property type="nucleotide sequence ID" value="NZ_JAAOCA010000008.1"/>
</dbReference>
<dbReference type="CDD" id="cd06261">
    <property type="entry name" value="TM_PBP2"/>
    <property type="match status" value="1"/>
</dbReference>
<organism evidence="9 10">
    <name type="scientific">Pseudomonas typographi</name>
    <dbReference type="NCBI Taxonomy" id="2715964"/>
    <lineage>
        <taxon>Bacteria</taxon>
        <taxon>Pseudomonadati</taxon>
        <taxon>Pseudomonadota</taxon>
        <taxon>Gammaproteobacteria</taxon>
        <taxon>Pseudomonadales</taxon>
        <taxon>Pseudomonadaceae</taxon>
        <taxon>Pseudomonas</taxon>
    </lineage>
</organism>
<feature type="transmembrane region" description="Helical" evidence="7">
    <location>
        <begin position="192"/>
        <end position="215"/>
    </location>
</feature>
<evidence type="ECO:0000256" key="3">
    <source>
        <dbReference type="ARBA" id="ARBA00022475"/>
    </source>
</evidence>
<evidence type="ECO:0000256" key="6">
    <source>
        <dbReference type="ARBA" id="ARBA00023136"/>
    </source>
</evidence>
<dbReference type="InterPro" id="IPR051322">
    <property type="entry name" value="AA_ABC_Transporter_Permease"/>
</dbReference>
<feature type="transmembrane region" description="Helical" evidence="7">
    <location>
        <begin position="94"/>
        <end position="116"/>
    </location>
</feature>
<dbReference type="Pfam" id="PF00528">
    <property type="entry name" value="BPD_transp_1"/>
    <property type="match status" value="1"/>
</dbReference>
<feature type="transmembrane region" description="Helical" evidence="7">
    <location>
        <begin position="56"/>
        <end position="82"/>
    </location>
</feature>
<dbReference type="PANTHER" id="PTHR30450:SF1">
    <property type="entry name" value="D-METHIONINE TRANSPORT SYSTEM PERMEASE PROTEIN METI-RELATED"/>
    <property type="match status" value="1"/>
</dbReference>
<dbReference type="InterPro" id="IPR000515">
    <property type="entry name" value="MetI-like"/>
</dbReference>
<evidence type="ECO:0000313" key="10">
    <source>
        <dbReference type="Proteomes" id="UP000805841"/>
    </source>
</evidence>
<dbReference type="PANTHER" id="PTHR30450">
    <property type="entry name" value="ABC TRANSPORTER PERMEASE"/>
    <property type="match status" value="1"/>
</dbReference>
<feature type="domain" description="ABC transmembrane type-1" evidence="8">
    <location>
        <begin position="17"/>
        <end position="210"/>
    </location>
</feature>
<evidence type="ECO:0000259" key="8">
    <source>
        <dbReference type="PROSITE" id="PS50928"/>
    </source>
</evidence>
<name>A0ABR7YZS2_9PSED</name>
<dbReference type="EMBL" id="JAAOCA010000008">
    <property type="protein sequence ID" value="MBD1598729.1"/>
    <property type="molecule type" value="Genomic_DNA"/>
</dbReference>
<keyword evidence="5 7" id="KW-1133">Transmembrane helix</keyword>
<keyword evidence="2 7" id="KW-0813">Transport</keyword>
<dbReference type="PROSITE" id="PS50928">
    <property type="entry name" value="ABC_TM1"/>
    <property type="match status" value="1"/>
</dbReference>
<evidence type="ECO:0000256" key="2">
    <source>
        <dbReference type="ARBA" id="ARBA00022448"/>
    </source>
</evidence>
<comment type="subcellular location">
    <subcellularLocation>
        <location evidence="1 7">Cell membrane</location>
        <topology evidence="1 7">Multi-pass membrane protein</topology>
    </subcellularLocation>
</comment>
<sequence length="222" mass="24045">MNTLSWQTYLPDFWLALAQTLYMVAIAGPCIIIVGLAVGTTLYLTAPHSLSPKPVFYYLLTTVVNMGRSIPFLILIVLLIPITRALVGTTLGPAAAIIPLVLGFSPFFSRLVEAALRELDQGRIDAARTMGVSKTQFVFRVLLPESFSGLLNAITIILVGTVEGTAVAGAVGAGGVGDFAIEFGYQRFYGELMFISVLAMVIIVQLIQLTGDVWIRARKHKR</sequence>
<dbReference type="Proteomes" id="UP000805841">
    <property type="component" value="Unassembled WGS sequence"/>
</dbReference>
<protein>
    <submittedName>
        <fullName evidence="9">ABC transporter permease</fullName>
    </submittedName>
</protein>
<dbReference type="InterPro" id="IPR035906">
    <property type="entry name" value="MetI-like_sf"/>
</dbReference>
<feature type="transmembrane region" description="Helical" evidence="7">
    <location>
        <begin position="20"/>
        <end position="44"/>
    </location>
</feature>
<evidence type="ECO:0000313" key="9">
    <source>
        <dbReference type="EMBL" id="MBD1598729.1"/>
    </source>
</evidence>
<dbReference type="Gene3D" id="1.10.3720.10">
    <property type="entry name" value="MetI-like"/>
    <property type="match status" value="1"/>
</dbReference>
<proteinExistence type="inferred from homology"/>
<dbReference type="SUPFAM" id="SSF161098">
    <property type="entry name" value="MetI-like"/>
    <property type="match status" value="1"/>
</dbReference>
<evidence type="ECO:0000256" key="4">
    <source>
        <dbReference type="ARBA" id="ARBA00022692"/>
    </source>
</evidence>
<reference evidence="9 10" key="1">
    <citation type="journal article" date="2020" name="Insects">
        <title>Bacteria Belonging to Pseudomonas typographi sp. nov. from the Bark Beetle Ips typographus Have Genomic Potential to Aid in the Host Ecology.</title>
        <authorList>
            <person name="Peral-Aranega E."/>
            <person name="Saati-Santamaria Z."/>
            <person name="Kolarik M."/>
            <person name="Rivas R."/>
            <person name="Garcia-Fraile P."/>
        </authorList>
    </citation>
    <scope>NUCLEOTIDE SEQUENCE [LARGE SCALE GENOMIC DNA]</scope>
    <source>
        <strain evidence="9 10">CA3A</strain>
    </source>
</reference>
<evidence type="ECO:0000256" key="7">
    <source>
        <dbReference type="RuleBase" id="RU363032"/>
    </source>
</evidence>
<keyword evidence="10" id="KW-1185">Reference proteome</keyword>
<evidence type="ECO:0000256" key="5">
    <source>
        <dbReference type="ARBA" id="ARBA00022989"/>
    </source>
</evidence>
<evidence type="ECO:0000256" key="1">
    <source>
        <dbReference type="ARBA" id="ARBA00004651"/>
    </source>
</evidence>
<keyword evidence="3" id="KW-1003">Cell membrane</keyword>